<feature type="chain" id="PRO_5046924474" description="Curli production assembly/transport component CsgG" evidence="1">
    <location>
        <begin position="20"/>
        <end position="396"/>
    </location>
</feature>
<dbReference type="Proteomes" id="UP000837803">
    <property type="component" value="Unassembled WGS sequence"/>
</dbReference>
<dbReference type="EMBL" id="CAKLPZ010000001">
    <property type="protein sequence ID" value="CAH1000241.1"/>
    <property type="molecule type" value="Genomic_DNA"/>
</dbReference>
<accession>A0ABM9AZL7</accession>
<dbReference type="RefSeq" id="WP_238750295.1">
    <property type="nucleotide sequence ID" value="NZ_CAKLPZ010000001.1"/>
</dbReference>
<evidence type="ECO:0000313" key="2">
    <source>
        <dbReference type="EMBL" id="CAH1000241.1"/>
    </source>
</evidence>
<evidence type="ECO:0000313" key="3">
    <source>
        <dbReference type="Proteomes" id="UP000837803"/>
    </source>
</evidence>
<comment type="caution">
    <text evidence="2">The sequence shown here is derived from an EMBL/GenBank/DDBJ whole genome shotgun (WGS) entry which is preliminary data.</text>
</comment>
<sequence length="396" mass="44903">MKRPPLSPLLLALGLLVLAPGCTSVQTLVEFGNYEQAIEVAQRKLTGKQKKNPKYVAALEEAVNRANEADVNRADFMVRSDATDWVRVHDLYDNIMRRQNALRPLLPLIDKNGRKANFRFVRVERLVADAAKQAAEQLYRQGAAQLSAGRKGNKDAARAAYRSFGRIRPYDANYRDAFTLSREAEQLGQVYITLELVNESGAYLPRELADEVLRVRVSELDDQWRTFDTEPRSDRSYDYRARIVLRDIRVSADQLSERSYVDERKITDGEEYVLDERGNVAKDSLGNDITQPRVVVVQAQVLEVLQQKSALVTGRVQLLDLHTGRLLDEDELSAEAVFEHYASTFRGDERALTSDSRRRIGSQPVPFPTNELLIFDALTLLKPQLTDRLASSARRI</sequence>
<reference evidence="2" key="1">
    <citation type="submission" date="2021-12" db="EMBL/GenBank/DDBJ databases">
        <authorList>
            <person name="Rodrigo-Torres L."/>
            <person name="Arahal R. D."/>
            <person name="Lucena T."/>
        </authorList>
    </citation>
    <scope>NUCLEOTIDE SEQUENCE</scope>
    <source>
        <strain evidence="2">CECT 8419</strain>
    </source>
</reference>
<name>A0ABM9AZL7_9BACT</name>
<protein>
    <recommendedName>
        <fullName evidence="4">Curli production assembly/transport component CsgG</fullName>
    </recommendedName>
</protein>
<keyword evidence="1" id="KW-0732">Signal</keyword>
<keyword evidence="3" id="KW-1185">Reference proteome</keyword>
<proteinExistence type="predicted"/>
<organism evidence="2 3">
    <name type="scientific">Neolewinella maritima</name>
    <dbReference type="NCBI Taxonomy" id="1383882"/>
    <lineage>
        <taxon>Bacteria</taxon>
        <taxon>Pseudomonadati</taxon>
        <taxon>Bacteroidota</taxon>
        <taxon>Saprospiria</taxon>
        <taxon>Saprospirales</taxon>
        <taxon>Lewinellaceae</taxon>
        <taxon>Neolewinella</taxon>
    </lineage>
</organism>
<gene>
    <name evidence="2" type="ORF">LEM8419_01390</name>
</gene>
<feature type="signal peptide" evidence="1">
    <location>
        <begin position="1"/>
        <end position="19"/>
    </location>
</feature>
<evidence type="ECO:0000256" key="1">
    <source>
        <dbReference type="SAM" id="SignalP"/>
    </source>
</evidence>
<evidence type="ECO:0008006" key="4">
    <source>
        <dbReference type="Google" id="ProtNLM"/>
    </source>
</evidence>